<dbReference type="EMBL" id="AM942444">
    <property type="protein sequence ID" value="CAQ04575.1"/>
    <property type="molecule type" value="Genomic_DNA"/>
</dbReference>
<dbReference type="KEGG" id="cur:cu0615"/>
<protein>
    <submittedName>
        <fullName evidence="3">Putative secreted protein</fullName>
    </submittedName>
</protein>
<keyword evidence="2" id="KW-0812">Transmembrane</keyword>
<evidence type="ECO:0000256" key="1">
    <source>
        <dbReference type="SAM" id="MobiDB-lite"/>
    </source>
</evidence>
<dbReference type="Pfam" id="PF14030">
    <property type="entry name" value="DUF4245"/>
    <property type="match status" value="1"/>
</dbReference>
<keyword evidence="2" id="KW-1133">Transmembrane helix</keyword>
<keyword evidence="2" id="KW-0472">Membrane</keyword>
<organism evidence="3 4">
    <name type="scientific">Corynebacterium urealyticum (strain ATCC 43042 / DSM 7109)</name>
    <dbReference type="NCBI Taxonomy" id="504474"/>
    <lineage>
        <taxon>Bacteria</taxon>
        <taxon>Bacillati</taxon>
        <taxon>Actinomycetota</taxon>
        <taxon>Actinomycetes</taxon>
        <taxon>Mycobacteriales</taxon>
        <taxon>Corynebacteriaceae</taxon>
        <taxon>Corynebacterium</taxon>
    </lineage>
</organism>
<evidence type="ECO:0000256" key="2">
    <source>
        <dbReference type="SAM" id="Phobius"/>
    </source>
</evidence>
<dbReference type="HOGENOM" id="CLU_095244_0_0_11"/>
<feature type="transmembrane region" description="Helical" evidence="2">
    <location>
        <begin position="45"/>
        <end position="65"/>
    </location>
</feature>
<accession>B1VFN6</accession>
<dbReference type="STRING" id="504474.cu0615"/>
<feature type="region of interest" description="Disordered" evidence="1">
    <location>
        <begin position="209"/>
        <end position="246"/>
    </location>
</feature>
<evidence type="ECO:0000313" key="4">
    <source>
        <dbReference type="Proteomes" id="UP000001727"/>
    </source>
</evidence>
<name>B1VFN6_CORU7</name>
<gene>
    <name evidence="3" type="ordered locus">cu0615</name>
</gene>
<sequence length="246" mass="25864">MGTALTGVAPLIAREGGELPIPPAFGIMTGVRIEKPRLFQSTKDILLTLGVLLLVTFFTVGFTGLCSFNPGGPDKSGPVREVDAHSFLTLEARGMSFPLREPKMPEGWVPNSARRSQVGAEPAPLVGWVIDGERYISLRQTSADFKAATQPDQHFREAAGTEEAGGLTWHVYKGEDARPIWVADAGETRLILEGMASHEDMATAAEITAKTEPMEVAAESQTTGGAPASDGASDSGVAGGASSDAR</sequence>
<evidence type="ECO:0000313" key="3">
    <source>
        <dbReference type="EMBL" id="CAQ04575.1"/>
    </source>
</evidence>
<reference evidence="3 4" key="1">
    <citation type="journal article" date="2008" name="J. Biotechnol.">
        <title>The lifestyle of Corynebacterium urealyticum derived from its complete genome sequence established by pyrosequencing.</title>
        <authorList>
            <person name="Tauch A."/>
            <person name="Trost E."/>
            <person name="Tilker A."/>
            <person name="Ludewig U."/>
            <person name="Schneiker S."/>
            <person name="Goesmann A."/>
            <person name="Arnold W."/>
            <person name="Bekel T."/>
            <person name="Brinkrolf K."/>
            <person name="Brune I."/>
            <person name="Goetker S."/>
            <person name="Kalinowski J."/>
            <person name="Kamp P.-B."/>
            <person name="Lobo F.P."/>
            <person name="Viehoever P."/>
            <person name="Weisshaar B."/>
            <person name="Soriano F."/>
            <person name="Droege M."/>
            <person name="Puehler A."/>
        </authorList>
    </citation>
    <scope>NUCLEOTIDE SEQUENCE [LARGE SCALE GENOMIC DNA]</scope>
    <source>
        <strain evidence="4">ATCC 43042 / DSM 7109</strain>
    </source>
</reference>
<dbReference type="InterPro" id="IPR025339">
    <property type="entry name" value="DUF4245"/>
</dbReference>
<dbReference type="AlphaFoldDB" id="B1VFN6"/>
<proteinExistence type="predicted"/>
<feature type="compositionally biased region" description="Low complexity" evidence="1">
    <location>
        <begin position="224"/>
        <end position="246"/>
    </location>
</feature>
<dbReference type="eggNOG" id="ENOG50330AZ">
    <property type="taxonomic scope" value="Bacteria"/>
</dbReference>
<dbReference type="Proteomes" id="UP000001727">
    <property type="component" value="Chromosome"/>
</dbReference>
<keyword evidence="4" id="KW-1185">Reference proteome</keyword>